<comment type="caution">
    <text evidence="5">The sequence shown here is derived from an EMBL/GenBank/DDBJ whole genome shotgun (WGS) entry which is preliminary data.</text>
</comment>
<evidence type="ECO:0000313" key="6">
    <source>
        <dbReference type="Proteomes" id="UP000272464"/>
    </source>
</evidence>
<feature type="domain" description="HTH marR-type" evidence="4">
    <location>
        <begin position="10"/>
        <end position="145"/>
    </location>
</feature>
<reference evidence="5 6" key="1">
    <citation type="submission" date="2018-12" db="EMBL/GenBank/DDBJ databases">
        <authorList>
            <person name="Sun L."/>
            <person name="Chen Z."/>
        </authorList>
    </citation>
    <scope>NUCLEOTIDE SEQUENCE [LARGE SCALE GENOMIC DNA]</scope>
    <source>
        <strain evidence="5 6">3-5-3</strain>
    </source>
</reference>
<dbReference type="InterPro" id="IPR000835">
    <property type="entry name" value="HTH_MarR-typ"/>
</dbReference>
<gene>
    <name evidence="5" type="ORF">EJP77_04780</name>
</gene>
<organism evidence="5 6">
    <name type="scientific">Paenibacillus zeisoli</name>
    <dbReference type="NCBI Taxonomy" id="2496267"/>
    <lineage>
        <taxon>Bacteria</taxon>
        <taxon>Bacillati</taxon>
        <taxon>Bacillota</taxon>
        <taxon>Bacilli</taxon>
        <taxon>Bacillales</taxon>
        <taxon>Paenibacillaceae</taxon>
        <taxon>Paenibacillus</taxon>
    </lineage>
</organism>
<dbReference type="Pfam" id="PF01047">
    <property type="entry name" value="MarR"/>
    <property type="match status" value="1"/>
</dbReference>
<evidence type="ECO:0000256" key="1">
    <source>
        <dbReference type="ARBA" id="ARBA00023015"/>
    </source>
</evidence>
<keyword evidence="6" id="KW-1185">Reference proteome</keyword>
<dbReference type="PRINTS" id="PR00598">
    <property type="entry name" value="HTHMARR"/>
</dbReference>
<dbReference type="OrthoDB" id="166070at2"/>
<dbReference type="EMBL" id="RZNX01000001">
    <property type="protein sequence ID" value="RUT36308.1"/>
    <property type="molecule type" value="Genomic_DNA"/>
</dbReference>
<evidence type="ECO:0000313" key="5">
    <source>
        <dbReference type="EMBL" id="RUT36308.1"/>
    </source>
</evidence>
<dbReference type="Proteomes" id="UP000272464">
    <property type="component" value="Unassembled WGS sequence"/>
</dbReference>
<dbReference type="Gene3D" id="1.10.10.10">
    <property type="entry name" value="Winged helix-like DNA-binding domain superfamily/Winged helix DNA-binding domain"/>
    <property type="match status" value="1"/>
</dbReference>
<dbReference type="GO" id="GO:0003677">
    <property type="term" value="F:DNA binding"/>
    <property type="evidence" value="ECO:0007669"/>
    <property type="project" value="UniProtKB-KW"/>
</dbReference>
<dbReference type="PANTHER" id="PTHR42756">
    <property type="entry name" value="TRANSCRIPTIONAL REGULATOR, MARR"/>
    <property type="match status" value="1"/>
</dbReference>
<keyword evidence="1" id="KW-0805">Transcription regulation</keyword>
<dbReference type="PROSITE" id="PS50995">
    <property type="entry name" value="HTH_MARR_2"/>
    <property type="match status" value="1"/>
</dbReference>
<dbReference type="InterPro" id="IPR036388">
    <property type="entry name" value="WH-like_DNA-bd_sf"/>
</dbReference>
<evidence type="ECO:0000256" key="3">
    <source>
        <dbReference type="ARBA" id="ARBA00023163"/>
    </source>
</evidence>
<dbReference type="GO" id="GO:0003700">
    <property type="term" value="F:DNA-binding transcription factor activity"/>
    <property type="evidence" value="ECO:0007669"/>
    <property type="project" value="InterPro"/>
</dbReference>
<dbReference type="SMART" id="SM00347">
    <property type="entry name" value="HTH_MARR"/>
    <property type="match status" value="1"/>
</dbReference>
<accession>A0A3S1DA90</accession>
<dbReference type="SUPFAM" id="SSF46785">
    <property type="entry name" value="Winged helix' DNA-binding domain"/>
    <property type="match status" value="1"/>
</dbReference>
<protein>
    <submittedName>
        <fullName evidence="5">MarR family transcriptional regulator</fullName>
    </submittedName>
</protein>
<name>A0A3S1DA90_9BACL</name>
<dbReference type="RefSeq" id="WP_127198001.1">
    <property type="nucleotide sequence ID" value="NZ_RZNX01000001.1"/>
</dbReference>
<dbReference type="InterPro" id="IPR036390">
    <property type="entry name" value="WH_DNA-bd_sf"/>
</dbReference>
<sequence length="155" mass="18451">MDIEENAISEVEIMEHFMETIFRYRNKLYDQQYKKRDDKLNHTKARMLMIIYREERSMVVNISRQLNLSSGATTIMLNQLESEGYVIRVRSLDDRRIVWLSLSEEGKCLAEKIINFRNKYAADLLGVLSNDERADFIAILKKIEHRIEERMTEES</sequence>
<evidence type="ECO:0000259" key="4">
    <source>
        <dbReference type="PROSITE" id="PS50995"/>
    </source>
</evidence>
<dbReference type="AlphaFoldDB" id="A0A3S1DA90"/>
<keyword evidence="2" id="KW-0238">DNA-binding</keyword>
<proteinExistence type="predicted"/>
<evidence type="ECO:0000256" key="2">
    <source>
        <dbReference type="ARBA" id="ARBA00023125"/>
    </source>
</evidence>
<dbReference type="PANTHER" id="PTHR42756:SF1">
    <property type="entry name" value="TRANSCRIPTIONAL REPRESSOR OF EMRAB OPERON"/>
    <property type="match status" value="1"/>
</dbReference>
<keyword evidence="3" id="KW-0804">Transcription</keyword>